<sequence length="429" mass="47853">MYKRVQFEFCSCDIPPHLCCLACRVCALVEKLYGLKREVREGNLLNKKEIVVSNPLFTDMPPLNVLGSDLNDENSDKQELNNKLERKGTEISFISPQGSDIDESQGIEINFGELVENLIKNEPTGGNFSDSNTFYISIADCIYDVNRKGELLSKIHKFLPFTTQGVSIISDKMLGVVCVGGSSEKYSNDIYDICLKVSSSGTITTLPGLNTKRANSSLLFITSDGDKYLIAVGGSTSDVEVTDTTEIISYKDIVEQKSYFDRDYIEEDMDSFLSCKWKYGPKLNEPRASTSLCEINRTLYCFGGENPKIGTPCIASIERLYLDELIVQKYWEILEISLPISLSNCLALPLSEFGENFLILGGWDKTEKNDIHYIEIQESISQTLDTTLSKADIFTTNTVIIADGYLTIPGLHCLHKISVLGTTFSNYLS</sequence>
<name>A0AAD1XCX6_EUPCR</name>
<evidence type="ECO:0000313" key="2">
    <source>
        <dbReference type="EMBL" id="CAI2369760.1"/>
    </source>
</evidence>
<dbReference type="InterPro" id="IPR015915">
    <property type="entry name" value="Kelch-typ_b-propeller"/>
</dbReference>
<dbReference type="Proteomes" id="UP001295684">
    <property type="component" value="Unassembled WGS sequence"/>
</dbReference>
<keyword evidence="3" id="KW-1185">Reference proteome</keyword>
<protein>
    <submittedName>
        <fullName evidence="2">Uncharacterized protein</fullName>
    </submittedName>
</protein>
<dbReference type="Gene3D" id="2.120.10.80">
    <property type="entry name" value="Kelch-type beta propeller"/>
    <property type="match status" value="1"/>
</dbReference>
<comment type="caution">
    <text evidence="2">The sequence shown here is derived from an EMBL/GenBank/DDBJ whole genome shotgun (WGS) entry which is preliminary data.</text>
</comment>
<proteinExistence type="predicted"/>
<feature type="coiled-coil region" evidence="1">
    <location>
        <begin position="63"/>
        <end position="90"/>
    </location>
</feature>
<dbReference type="SUPFAM" id="SSF117281">
    <property type="entry name" value="Kelch motif"/>
    <property type="match status" value="1"/>
</dbReference>
<dbReference type="AlphaFoldDB" id="A0AAD1XCX6"/>
<dbReference type="EMBL" id="CAMPGE010010915">
    <property type="protein sequence ID" value="CAI2369760.1"/>
    <property type="molecule type" value="Genomic_DNA"/>
</dbReference>
<evidence type="ECO:0000256" key="1">
    <source>
        <dbReference type="SAM" id="Coils"/>
    </source>
</evidence>
<reference evidence="2" key="1">
    <citation type="submission" date="2023-07" db="EMBL/GenBank/DDBJ databases">
        <authorList>
            <consortium name="AG Swart"/>
            <person name="Singh M."/>
            <person name="Singh A."/>
            <person name="Seah K."/>
            <person name="Emmerich C."/>
        </authorList>
    </citation>
    <scope>NUCLEOTIDE SEQUENCE</scope>
    <source>
        <strain evidence="2">DP1</strain>
    </source>
</reference>
<organism evidence="2 3">
    <name type="scientific">Euplotes crassus</name>
    <dbReference type="NCBI Taxonomy" id="5936"/>
    <lineage>
        <taxon>Eukaryota</taxon>
        <taxon>Sar</taxon>
        <taxon>Alveolata</taxon>
        <taxon>Ciliophora</taxon>
        <taxon>Intramacronucleata</taxon>
        <taxon>Spirotrichea</taxon>
        <taxon>Hypotrichia</taxon>
        <taxon>Euplotida</taxon>
        <taxon>Euplotidae</taxon>
        <taxon>Moneuplotes</taxon>
    </lineage>
</organism>
<accession>A0AAD1XCX6</accession>
<gene>
    <name evidence="2" type="ORF">ECRASSUSDP1_LOCUS11063</name>
</gene>
<keyword evidence="1" id="KW-0175">Coiled coil</keyword>
<evidence type="ECO:0000313" key="3">
    <source>
        <dbReference type="Proteomes" id="UP001295684"/>
    </source>
</evidence>